<feature type="domain" description="SSD" evidence="13">
    <location>
        <begin position="624"/>
        <end position="810"/>
    </location>
</feature>
<dbReference type="PANTHER" id="PTHR45727:SF2">
    <property type="entry name" value="NPC INTRACELLULAR CHOLESTEROL TRANSPORTER 1"/>
    <property type="match status" value="1"/>
</dbReference>
<dbReference type="Pfam" id="PF22314">
    <property type="entry name" value="NPC1_MLD"/>
    <property type="match status" value="1"/>
</dbReference>
<comment type="subcellular location">
    <subcellularLocation>
        <location evidence="1">Membrane</location>
        <topology evidence="1">Multi-pass membrane protein</topology>
    </subcellularLocation>
</comment>
<dbReference type="FunCoup" id="E1Z5G4">
    <property type="interactions" value="1560"/>
</dbReference>
<keyword evidence="15" id="KW-1185">Reference proteome</keyword>
<evidence type="ECO:0000256" key="2">
    <source>
        <dbReference type="ARBA" id="ARBA00005585"/>
    </source>
</evidence>
<comment type="similarity">
    <text evidence="2">Belongs to the patched family.</text>
</comment>
<dbReference type="AlphaFoldDB" id="E1Z5G4"/>
<dbReference type="SUPFAM" id="SSF82866">
    <property type="entry name" value="Multidrug efflux transporter AcrB transmembrane domain"/>
    <property type="match status" value="2"/>
</dbReference>
<dbReference type="InterPro" id="IPR000731">
    <property type="entry name" value="SSD"/>
</dbReference>
<feature type="transmembrane region" description="Helical" evidence="12">
    <location>
        <begin position="357"/>
        <end position="374"/>
    </location>
</feature>
<feature type="transmembrane region" description="Helical" evidence="12">
    <location>
        <begin position="669"/>
        <end position="694"/>
    </location>
</feature>
<dbReference type="EMBL" id="GL433837">
    <property type="protein sequence ID" value="EFN58463.1"/>
    <property type="molecule type" value="Genomic_DNA"/>
</dbReference>
<dbReference type="InParanoid" id="E1Z5G4"/>
<evidence type="ECO:0000256" key="8">
    <source>
        <dbReference type="ARBA" id="ARBA00023136"/>
    </source>
</evidence>
<reference evidence="14 15" key="1">
    <citation type="journal article" date="2010" name="Plant Cell">
        <title>The Chlorella variabilis NC64A genome reveals adaptation to photosymbiosis, coevolution with viruses, and cryptic sex.</title>
        <authorList>
            <person name="Blanc G."/>
            <person name="Duncan G."/>
            <person name="Agarkova I."/>
            <person name="Borodovsky M."/>
            <person name="Gurnon J."/>
            <person name="Kuo A."/>
            <person name="Lindquist E."/>
            <person name="Lucas S."/>
            <person name="Pangilinan J."/>
            <person name="Polle J."/>
            <person name="Salamov A."/>
            <person name="Terry A."/>
            <person name="Yamada T."/>
            <person name="Dunigan D.D."/>
            <person name="Grigoriev I.V."/>
            <person name="Claverie J.M."/>
            <person name="Van Etten J.L."/>
        </authorList>
    </citation>
    <scope>NUCLEOTIDE SEQUENCE [LARGE SCALE GENOMIC DNA]</scope>
    <source>
        <strain evidence="14 15">NC64A</strain>
    </source>
</reference>
<name>E1Z5G4_CHLVA</name>
<evidence type="ECO:0000256" key="3">
    <source>
        <dbReference type="ARBA" id="ARBA00022448"/>
    </source>
</evidence>
<gene>
    <name evidence="14" type="ORF">CHLNCDRAFT_6284</name>
</gene>
<dbReference type="Pfam" id="PF16414">
    <property type="entry name" value="NPC1_N"/>
    <property type="match status" value="1"/>
</dbReference>
<feature type="transmembrane region" description="Helical" evidence="12">
    <location>
        <begin position="629"/>
        <end position="648"/>
    </location>
</feature>
<feature type="transmembrane region" description="Helical" evidence="12">
    <location>
        <begin position="789"/>
        <end position="810"/>
    </location>
</feature>
<evidence type="ECO:0000256" key="10">
    <source>
        <dbReference type="ARBA" id="ARBA00023180"/>
    </source>
</evidence>
<dbReference type="GO" id="GO:0015918">
    <property type="term" value="P:sterol transport"/>
    <property type="evidence" value="ECO:0007669"/>
    <property type="project" value="TreeGrafter"/>
</dbReference>
<dbReference type="InterPro" id="IPR032190">
    <property type="entry name" value="NPC1_N"/>
</dbReference>
<dbReference type="GO" id="GO:0032934">
    <property type="term" value="F:sterol binding"/>
    <property type="evidence" value="ECO:0007669"/>
    <property type="project" value="TreeGrafter"/>
</dbReference>
<feature type="region of interest" description="Disordered" evidence="11">
    <location>
        <begin position="293"/>
        <end position="330"/>
    </location>
</feature>
<feature type="transmembrane region" description="Helical" evidence="12">
    <location>
        <begin position="700"/>
        <end position="724"/>
    </location>
</feature>
<evidence type="ECO:0000259" key="13">
    <source>
        <dbReference type="PROSITE" id="PS50156"/>
    </source>
</evidence>
<dbReference type="GeneID" id="17358113"/>
<feature type="transmembrane region" description="Helical" evidence="12">
    <location>
        <begin position="1162"/>
        <end position="1185"/>
    </location>
</feature>
<feature type="transmembrane region" description="Helical" evidence="12">
    <location>
        <begin position="761"/>
        <end position="782"/>
    </location>
</feature>
<feature type="compositionally biased region" description="Low complexity" evidence="11">
    <location>
        <begin position="293"/>
        <end position="305"/>
    </location>
</feature>
<feature type="transmembrane region" description="Helical" evidence="12">
    <location>
        <begin position="1137"/>
        <end position="1156"/>
    </location>
</feature>
<dbReference type="Gene3D" id="1.20.1640.10">
    <property type="entry name" value="Multidrug efflux transporter AcrB transmembrane domain"/>
    <property type="match status" value="2"/>
</dbReference>
<feature type="non-terminal residue" evidence="14">
    <location>
        <position position="1"/>
    </location>
</feature>
<feature type="non-terminal residue" evidence="14">
    <location>
        <position position="1213"/>
    </location>
</feature>
<evidence type="ECO:0000256" key="9">
    <source>
        <dbReference type="ARBA" id="ARBA00023157"/>
    </source>
</evidence>
<proteinExistence type="inferred from homology"/>
<dbReference type="OrthoDB" id="6510177at2759"/>
<evidence type="ECO:0000256" key="6">
    <source>
        <dbReference type="ARBA" id="ARBA00022989"/>
    </source>
</evidence>
<dbReference type="GO" id="GO:0016020">
    <property type="term" value="C:membrane"/>
    <property type="evidence" value="ECO:0007669"/>
    <property type="project" value="UniProtKB-SubCell"/>
</dbReference>
<keyword evidence="10" id="KW-0325">Glycoprotein</keyword>
<keyword evidence="7" id="KW-0445">Lipid transport</keyword>
<evidence type="ECO:0000256" key="7">
    <source>
        <dbReference type="ARBA" id="ARBA00023055"/>
    </source>
</evidence>
<dbReference type="InterPro" id="IPR053956">
    <property type="entry name" value="NPC1_MLD"/>
</dbReference>
<protein>
    <recommendedName>
        <fullName evidence="13">SSD domain-containing protein</fullName>
    </recommendedName>
</protein>
<dbReference type="Pfam" id="PF12349">
    <property type="entry name" value="Sterol-sensing"/>
    <property type="match status" value="1"/>
</dbReference>
<dbReference type="InterPro" id="IPR053958">
    <property type="entry name" value="HMGCR/SNAP/NPC1-like_SSD"/>
</dbReference>
<evidence type="ECO:0000313" key="14">
    <source>
        <dbReference type="EMBL" id="EFN58463.1"/>
    </source>
</evidence>
<evidence type="ECO:0000313" key="15">
    <source>
        <dbReference type="Proteomes" id="UP000008141"/>
    </source>
</evidence>
<keyword evidence="8 12" id="KW-0472">Membrane</keyword>
<keyword evidence="6 12" id="KW-1133">Transmembrane helix</keyword>
<dbReference type="eggNOG" id="KOG1933">
    <property type="taxonomic scope" value="Eukaryota"/>
</dbReference>
<evidence type="ECO:0000256" key="12">
    <source>
        <dbReference type="SAM" id="Phobius"/>
    </source>
</evidence>
<feature type="compositionally biased region" description="Acidic residues" evidence="11">
    <location>
        <begin position="314"/>
        <end position="330"/>
    </location>
</feature>
<dbReference type="RefSeq" id="XP_005850565.1">
    <property type="nucleotide sequence ID" value="XM_005850503.1"/>
</dbReference>
<evidence type="ECO:0000256" key="1">
    <source>
        <dbReference type="ARBA" id="ARBA00004141"/>
    </source>
</evidence>
<keyword evidence="4 12" id="KW-0812">Transmembrane</keyword>
<evidence type="ECO:0000256" key="4">
    <source>
        <dbReference type="ARBA" id="ARBA00022692"/>
    </source>
</evidence>
<evidence type="ECO:0000256" key="5">
    <source>
        <dbReference type="ARBA" id="ARBA00022729"/>
    </source>
</evidence>
<feature type="transmembrane region" description="Helical" evidence="12">
    <location>
        <begin position="867"/>
        <end position="887"/>
    </location>
</feature>
<dbReference type="PROSITE" id="PS50156">
    <property type="entry name" value="SSD"/>
    <property type="match status" value="1"/>
</dbReference>
<keyword evidence="5" id="KW-0732">Signal</keyword>
<keyword evidence="3" id="KW-0813">Transport</keyword>
<organism evidence="15">
    <name type="scientific">Chlorella variabilis</name>
    <name type="common">Green alga</name>
    <dbReference type="NCBI Taxonomy" id="554065"/>
    <lineage>
        <taxon>Eukaryota</taxon>
        <taxon>Viridiplantae</taxon>
        <taxon>Chlorophyta</taxon>
        <taxon>core chlorophytes</taxon>
        <taxon>Trebouxiophyceae</taxon>
        <taxon>Chlorellales</taxon>
        <taxon>Chlorellaceae</taxon>
        <taxon>Chlorella clade</taxon>
        <taxon>Chlorella</taxon>
    </lineage>
</organism>
<dbReference type="PANTHER" id="PTHR45727">
    <property type="entry name" value="NPC INTRACELLULAR CHOLESTEROL TRANSPORTER 1"/>
    <property type="match status" value="1"/>
</dbReference>
<feature type="transmembrane region" description="Helical" evidence="12">
    <location>
        <begin position="1192"/>
        <end position="1210"/>
    </location>
</feature>
<dbReference type="KEGG" id="cvr:CHLNCDRAFT_6284"/>
<accession>E1Z5G4</accession>
<dbReference type="STRING" id="554065.E1Z5G4"/>
<dbReference type="OMA" id="WWFDVES"/>
<sequence>GYCATHGICGRRADGDPLSCPSNTPAQPLNATALQKLQAVCPQLAAEVGGTDYCCTEEQLDQLQAQIQVASIFLVGCPACNHNFKHFFCLLTCSPDQATFANVTAVQPAADTGATAIAEADYFVAASFGARFFASCKDVVYPVMNQRAMNFVGGGARNFQEWFDFIGLVKDKRFPPTGAPYQMDFPPGEQAPENMTALDGFIPSCGEGALACSCGDCPSAPGCEPPPQPPPPEPAGCPALGTSWLTCRDLSLAALYLGLLACLPLVVRLSKDQLAQSREWRRSQAAMAAAAPGGAAAGNGSEPLLGGAGGSSAEIEEDGGGGREEEEPEELIQWPAAEQLLRRWFYRLGRCCARRPALVLAASLLLVGACALGLTRLRVMTDPQELWVGPGSQAAQEKAAYEAAFGPFYRITQLILSTTPAANSSTATPSGLPAIVTDEHIRLLFDMQDEIDALSASYDAPGSAGDGGGGGSWNVTLADVCLAPLGSACATQSVLQYWGMSRDVFEHGETFLQAALCMQSCPAKVRHCCRSALGGPTDPHLVLGGFPTDAATFRNYTADATAFVVTFPIDSHAANRGAALAWEAAFVELASGLLSEMAEGVGLRLSFSTERSVQDELARESGSDAPTVLLSYLVMLLYIAVALGRFPRGADWRDVLSPPCLLPCLPCRAALGLGGVLIVAASVVGSLGLCSWAGMSATLIIMEVIPFLVLAVGVDNMFILAAALQRQPETHPLPHRLGLALAAVGPSITLAGQWAGRAGGLGFASCEVVAFALGGLTSMPALRNFSICASLAVLLDYLLQVTAFVALLALDARRLEQGRYDCMPWVRWGRGGQALWSWRYDTRYVGVSSALRSYMRRVHAPLLARPAVKAAVLALFGGMFLLSCALLPRLERGLDQSVALPRDSYLQRYYADVVGPPVMFVVQGLNVSEGAPDVGRVCSVAGCDPDSLLNQASRRSQPAKQPTCPACQSSWLDDFLTWASPEIPQASSGRACLRLLTVLQCCRQDANGTRCPPPDQPPCSDSPDACADCTACFAPSDLPGGRPDLQQFQDKLPWFLDSLPSAACAKGGAGAYTDAIQARRRHLHPYACRRSSSIGSKPAYAVRAFTASASERLGLRLLPYSVFHIFFEQYLTIGGEALTLLGSACVAIFLICLAATGSPWSATLIVLTLCMLLVDVMGFMVLAGIQLNAVSLVNLVMSLGIGVEFCAHLVHAF</sequence>
<dbReference type="Proteomes" id="UP000008141">
    <property type="component" value="Unassembled WGS sequence"/>
</dbReference>
<evidence type="ECO:0000256" key="11">
    <source>
        <dbReference type="SAM" id="MobiDB-lite"/>
    </source>
</evidence>
<keyword evidence="9" id="KW-1015">Disulfide bond</keyword>